<keyword evidence="3" id="KW-1185">Reference proteome</keyword>
<name>A0ABT8KRJ4_9BACT</name>
<evidence type="ECO:0000313" key="3">
    <source>
        <dbReference type="Proteomes" id="UP001172082"/>
    </source>
</evidence>
<dbReference type="SUPFAM" id="SSF50998">
    <property type="entry name" value="Quinoprotein alcohol dehydrogenase-like"/>
    <property type="match status" value="1"/>
</dbReference>
<feature type="domain" description="PorZ N-terminal beta-propeller" evidence="1">
    <location>
        <begin position="71"/>
        <end position="229"/>
    </location>
</feature>
<proteinExistence type="predicted"/>
<dbReference type="Proteomes" id="UP001172082">
    <property type="component" value="Unassembled WGS sequence"/>
</dbReference>
<reference evidence="2" key="1">
    <citation type="submission" date="2023-06" db="EMBL/GenBank/DDBJ databases">
        <title>Genomic of Parafulvivirga corallium.</title>
        <authorList>
            <person name="Wang G."/>
        </authorList>
    </citation>
    <scope>NUCLEOTIDE SEQUENCE</scope>
    <source>
        <strain evidence="2">BMA10</strain>
    </source>
</reference>
<dbReference type="InterPro" id="IPR026444">
    <property type="entry name" value="Secre_tail"/>
</dbReference>
<gene>
    <name evidence="2" type="ORF">QQ008_18260</name>
</gene>
<sequence>MNNNKRFKVVEQMDFFLPGGKFTLTIKLFVFAAGLLLSVKGFPQDNIPIGSWRSHFSFETATNLALVGQRVYCAAENGFFFLDREENSTTKLSKIDGFSDVAISSLEYDLETNTLIIAYESGNIDLLVDNEITNFNIIKNANLSGSKRINDIFFAGDFAYLATDFGVAVFDPNKIEIRETYSNIGPNGTEARVYSITTYQDSLFLATDLGVMASSLDPTVNRLDFNNWKLFSMSEGIPETSITAIESRDNAIYAGIDADGIYRYDGSNWAKLSFTIDEPIISINRSQDELLVSLETQLLILNENNVFSSVNDPLIELPVAAFKDSNGELWVADRTNGLISNHNGQFQIFKPNGPFSDQAWTLESFDEKVMAVSGGIDENGNPQNNENGFYVFEKGTWTNYNSTGKDGSVMIPQVRDLNSIAYDRINRKTYFASFGYGILEWDQENNFRLIDENTQGSTLINNNPPDRFTQIAGLALDDENNLWIGNNATTNFLHALSSDNSWSGFTISTPSFRFPRQILVPYSGNKWIRLDPNEGGGILVFDDQNNTFKHLNRNQGQGRLPSAIVTDIVEDLDQRVWIGTSEGVVFFQTSFDIIEASSIDDAIRPVFENRFLLIDEFITSLAVDGGNRKWIGTRDGLWLFGESGESLIFRFTEENSPLPSNNIVDIAIESKSGEIFIATDKGLVSFRSTASKGEITHSDVKVFPNPVNKDFTGYVGISGLANNATVKITDISGKLVYETRAQGGTATWDVLDYQRKRASTGVYLILSSTPDGTETYIGKIAVID</sequence>
<dbReference type="Gene3D" id="2.130.10.10">
    <property type="entry name" value="YVTN repeat-like/Quinoprotein amine dehydrogenase"/>
    <property type="match status" value="3"/>
</dbReference>
<dbReference type="InterPro" id="IPR011047">
    <property type="entry name" value="Quinoprotein_ADH-like_sf"/>
</dbReference>
<evidence type="ECO:0000313" key="2">
    <source>
        <dbReference type="EMBL" id="MDN5203336.1"/>
    </source>
</evidence>
<dbReference type="Pfam" id="PF21544">
    <property type="entry name" value="PorZ_N_b_propeller"/>
    <property type="match status" value="1"/>
</dbReference>
<dbReference type="EMBL" id="JAUJEA010000007">
    <property type="protein sequence ID" value="MDN5203336.1"/>
    <property type="molecule type" value="Genomic_DNA"/>
</dbReference>
<dbReference type="NCBIfam" id="TIGR04183">
    <property type="entry name" value="Por_Secre_tail"/>
    <property type="match status" value="1"/>
</dbReference>
<dbReference type="InterPro" id="IPR048954">
    <property type="entry name" value="PorZ_N"/>
</dbReference>
<organism evidence="2 3">
    <name type="scientific">Splendidivirga corallicola</name>
    <dbReference type="NCBI Taxonomy" id="3051826"/>
    <lineage>
        <taxon>Bacteria</taxon>
        <taxon>Pseudomonadati</taxon>
        <taxon>Bacteroidota</taxon>
        <taxon>Cytophagia</taxon>
        <taxon>Cytophagales</taxon>
        <taxon>Splendidivirgaceae</taxon>
        <taxon>Splendidivirga</taxon>
    </lineage>
</organism>
<comment type="caution">
    <text evidence="2">The sequence shown here is derived from an EMBL/GenBank/DDBJ whole genome shotgun (WGS) entry which is preliminary data.</text>
</comment>
<dbReference type="RefSeq" id="WP_346753360.1">
    <property type="nucleotide sequence ID" value="NZ_JAUJEA010000007.1"/>
</dbReference>
<accession>A0ABT8KRJ4</accession>
<evidence type="ECO:0000259" key="1">
    <source>
        <dbReference type="Pfam" id="PF21544"/>
    </source>
</evidence>
<dbReference type="InterPro" id="IPR015943">
    <property type="entry name" value="WD40/YVTN_repeat-like_dom_sf"/>
</dbReference>
<protein>
    <submittedName>
        <fullName evidence="2">T9SS type A sorting domain-containing protein</fullName>
    </submittedName>
</protein>
<dbReference type="SUPFAM" id="SSF63829">
    <property type="entry name" value="Calcium-dependent phosphotriesterase"/>
    <property type="match status" value="1"/>
</dbReference>